<organism evidence="1 2">
    <name type="scientific">Halorubrum saccharovorum</name>
    <dbReference type="NCBI Taxonomy" id="2248"/>
    <lineage>
        <taxon>Archaea</taxon>
        <taxon>Methanobacteriati</taxon>
        <taxon>Methanobacteriota</taxon>
        <taxon>Stenosarchaea group</taxon>
        <taxon>Halobacteria</taxon>
        <taxon>Halobacteriales</taxon>
        <taxon>Haloferacaceae</taxon>
        <taxon>Halorubrum</taxon>
    </lineage>
</organism>
<dbReference type="RefSeq" id="WP_050025976.1">
    <property type="nucleotide sequence ID" value="NZ_JNFH02000061.1"/>
</dbReference>
<evidence type="ECO:0000313" key="2">
    <source>
        <dbReference type="Proteomes" id="UP000053331"/>
    </source>
</evidence>
<dbReference type="EMBL" id="JNFH02000061">
    <property type="protein sequence ID" value="KDS90828.1"/>
    <property type="molecule type" value="Genomic_DNA"/>
</dbReference>
<dbReference type="AlphaFoldDB" id="A0A081ETU0"/>
<accession>A0A081ETU0</accession>
<dbReference type="Pfam" id="PF23384">
    <property type="entry name" value="DUF7098"/>
    <property type="match status" value="1"/>
</dbReference>
<evidence type="ECO:0000313" key="1">
    <source>
        <dbReference type="EMBL" id="KDS90828.1"/>
    </source>
</evidence>
<name>A0A081ETU0_9EURY</name>
<proteinExistence type="predicted"/>
<dbReference type="Proteomes" id="UP000053331">
    <property type="component" value="Unassembled WGS sequence"/>
</dbReference>
<sequence length="88" mass="10024">MQHLIIRGDPGIRRDAVIEYEGEELVCFGINVQGGWHGPDEPQLWCTVGTEDEREAYDKREYVPHWLDVDTVDAEDLDVIKAKGELSV</sequence>
<dbReference type="InterPro" id="IPR054623">
    <property type="entry name" value="HAH_0734-like"/>
</dbReference>
<gene>
    <name evidence="1" type="ORF">FK85_09570</name>
</gene>
<dbReference type="OrthoDB" id="333484at2157"/>
<reference evidence="1 2" key="1">
    <citation type="journal article" date="2015" name="Genome Announc.">
        <title>Draft genome sequence of a Halorubrum H3 strain isolated from the burlinskoye salt lake (Altai Krai, Russia).</title>
        <authorList>
            <person name="Rozanov A.S."/>
            <person name="Bryanskaya A.V."/>
            <person name="Malup T.K."/>
            <person name="Kotenko A.V."/>
            <person name="Peltek S.E."/>
        </authorList>
    </citation>
    <scope>NUCLEOTIDE SEQUENCE [LARGE SCALE GENOMIC DNA]</scope>
    <source>
        <strain evidence="1 2">H3</strain>
    </source>
</reference>
<dbReference type="NCBIfam" id="NF045545">
    <property type="entry name" value="HAH_0734_fam"/>
    <property type="match status" value="1"/>
</dbReference>
<protein>
    <submittedName>
        <fullName evidence="1">Uncharacterized protein</fullName>
    </submittedName>
</protein>
<keyword evidence="2" id="KW-1185">Reference proteome</keyword>
<comment type="caution">
    <text evidence="1">The sequence shown here is derived from an EMBL/GenBank/DDBJ whole genome shotgun (WGS) entry which is preliminary data.</text>
</comment>